<protein>
    <submittedName>
        <fullName evidence="2">Uncharacterized protein</fullName>
    </submittedName>
</protein>
<reference evidence="3" key="1">
    <citation type="journal article" date="2017" name="Genome Biol.">
        <title>Comparative genomics reveals high biological diversity and specific adaptations in the industrially and medically important fungal genus Aspergillus.</title>
        <authorList>
            <person name="de Vries R.P."/>
            <person name="Riley R."/>
            <person name="Wiebenga A."/>
            <person name="Aguilar-Osorio G."/>
            <person name="Amillis S."/>
            <person name="Uchima C.A."/>
            <person name="Anderluh G."/>
            <person name="Asadollahi M."/>
            <person name="Askin M."/>
            <person name="Barry K."/>
            <person name="Battaglia E."/>
            <person name="Bayram O."/>
            <person name="Benocci T."/>
            <person name="Braus-Stromeyer S.A."/>
            <person name="Caldana C."/>
            <person name="Canovas D."/>
            <person name="Cerqueira G.C."/>
            <person name="Chen F."/>
            <person name="Chen W."/>
            <person name="Choi C."/>
            <person name="Clum A."/>
            <person name="Dos Santos R.A."/>
            <person name="Damasio A.R."/>
            <person name="Diallinas G."/>
            <person name="Emri T."/>
            <person name="Fekete E."/>
            <person name="Flipphi M."/>
            <person name="Freyberg S."/>
            <person name="Gallo A."/>
            <person name="Gournas C."/>
            <person name="Habgood R."/>
            <person name="Hainaut M."/>
            <person name="Harispe M.L."/>
            <person name="Henrissat B."/>
            <person name="Hilden K.S."/>
            <person name="Hope R."/>
            <person name="Hossain A."/>
            <person name="Karabika E."/>
            <person name="Karaffa L."/>
            <person name="Karanyi Z."/>
            <person name="Krasevec N."/>
            <person name="Kuo A."/>
            <person name="Kusch H."/>
            <person name="LaButti K."/>
            <person name="Lagendijk E.L."/>
            <person name="Lapidus A."/>
            <person name="Levasseur A."/>
            <person name="Lindquist E."/>
            <person name="Lipzen A."/>
            <person name="Logrieco A.F."/>
            <person name="MacCabe A."/>
            <person name="Maekelae M.R."/>
            <person name="Malavazi I."/>
            <person name="Melin P."/>
            <person name="Meyer V."/>
            <person name="Mielnichuk N."/>
            <person name="Miskei M."/>
            <person name="Molnar A.P."/>
            <person name="Mule G."/>
            <person name="Ngan C.Y."/>
            <person name="Orejas M."/>
            <person name="Orosz E."/>
            <person name="Ouedraogo J.P."/>
            <person name="Overkamp K.M."/>
            <person name="Park H.-S."/>
            <person name="Perrone G."/>
            <person name="Piumi F."/>
            <person name="Punt P.J."/>
            <person name="Ram A.F."/>
            <person name="Ramon A."/>
            <person name="Rauscher S."/>
            <person name="Record E."/>
            <person name="Riano-Pachon D.M."/>
            <person name="Robert V."/>
            <person name="Roehrig J."/>
            <person name="Ruller R."/>
            <person name="Salamov A."/>
            <person name="Salih N.S."/>
            <person name="Samson R.A."/>
            <person name="Sandor E."/>
            <person name="Sanguinetti M."/>
            <person name="Schuetze T."/>
            <person name="Sepcic K."/>
            <person name="Shelest E."/>
            <person name="Sherlock G."/>
            <person name="Sophianopoulou V."/>
            <person name="Squina F.M."/>
            <person name="Sun H."/>
            <person name="Susca A."/>
            <person name="Todd R.B."/>
            <person name="Tsang A."/>
            <person name="Unkles S.E."/>
            <person name="van de Wiele N."/>
            <person name="van Rossen-Uffink D."/>
            <person name="Oliveira J.V."/>
            <person name="Vesth T.C."/>
            <person name="Visser J."/>
            <person name="Yu J.-H."/>
            <person name="Zhou M."/>
            <person name="Andersen M.R."/>
            <person name="Archer D.B."/>
            <person name="Baker S.E."/>
            <person name="Benoit I."/>
            <person name="Brakhage A.A."/>
            <person name="Braus G.H."/>
            <person name="Fischer R."/>
            <person name="Frisvad J.C."/>
            <person name="Goldman G.H."/>
            <person name="Houbraken J."/>
            <person name="Oakley B."/>
            <person name="Pocsi I."/>
            <person name="Scazzocchio C."/>
            <person name="Seiboth B."/>
            <person name="vanKuyk P.A."/>
            <person name="Wortman J."/>
            <person name="Dyer P.S."/>
            <person name="Grigoriev I.V."/>
        </authorList>
    </citation>
    <scope>NUCLEOTIDE SEQUENCE [LARGE SCALE GENOMIC DNA]</scope>
    <source>
        <strain evidence="3">DTO 134E9</strain>
    </source>
</reference>
<proteinExistence type="predicted"/>
<dbReference type="RefSeq" id="XP_040693225.1">
    <property type="nucleotide sequence ID" value="XM_040834793.1"/>
</dbReference>
<evidence type="ECO:0000313" key="2">
    <source>
        <dbReference type="EMBL" id="OJJ39549.1"/>
    </source>
</evidence>
<dbReference type="VEuPathDB" id="FungiDB:ASPWEDRAFT_379276"/>
<evidence type="ECO:0000313" key="3">
    <source>
        <dbReference type="Proteomes" id="UP000184383"/>
    </source>
</evidence>
<sequence>MVLNECALGDSKDVVCILMINHSKRISYFKAGLTTFGTINEATDLAIPNILCLDVYKILMIWSGGPWWCFAVAQKPLSWSAGSKPPSQRRLPGMPSTAPVHQEDILIHICMDVKIKSDDDHACQSRSEQAAPRVSLSRSAGMQPTLRSPVNPDPSLPPKHQQLAYSTKPKTKSIKLIIFFDCRVIFRAMILTWSDAVPGCLVVAGTLLPYSTFRHSPGTSNAG</sequence>
<evidence type="ECO:0000256" key="1">
    <source>
        <dbReference type="SAM" id="MobiDB-lite"/>
    </source>
</evidence>
<feature type="compositionally biased region" description="Polar residues" evidence="1">
    <location>
        <begin position="136"/>
        <end position="148"/>
    </location>
</feature>
<dbReference type="EMBL" id="KV878210">
    <property type="protein sequence ID" value="OJJ39549.1"/>
    <property type="molecule type" value="Genomic_DNA"/>
</dbReference>
<keyword evidence="3" id="KW-1185">Reference proteome</keyword>
<dbReference type="AlphaFoldDB" id="A0A1L9RX96"/>
<feature type="region of interest" description="Disordered" evidence="1">
    <location>
        <begin position="121"/>
        <end position="166"/>
    </location>
</feature>
<gene>
    <name evidence="2" type="ORF">ASPWEDRAFT_379276</name>
</gene>
<dbReference type="GeneID" id="63750641"/>
<organism evidence="2 3">
    <name type="scientific">Aspergillus wentii DTO 134E9</name>
    <dbReference type="NCBI Taxonomy" id="1073089"/>
    <lineage>
        <taxon>Eukaryota</taxon>
        <taxon>Fungi</taxon>
        <taxon>Dikarya</taxon>
        <taxon>Ascomycota</taxon>
        <taxon>Pezizomycotina</taxon>
        <taxon>Eurotiomycetes</taxon>
        <taxon>Eurotiomycetidae</taxon>
        <taxon>Eurotiales</taxon>
        <taxon>Aspergillaceae</taxon>
        <taxon>Aspergillus</taxon>
        <taxon>Aspergillus subgen. Cremei</taxon>
    </lineage>
</organism>
<dbReference type="Proteomes" id="UP000184383">
    <property type="component" value="Unassembled WGS sequence"/>
</dbReference>
<accession>A0A1L9RX96</accession>
<name>A0A1L9RX96_ASPWE</name>